<protein>
    <submittedName>
        <fullName evidence="1">Uncharacterized protein</fullName>
    </submittedName>
</protein>
<gene>
    <name evidence="1" type="ORF">Pph01_02000</name>
</gene>
<sequence>MYFSEQDEMAAEQLAAQVYRRLREGGLQAEPVVELACLVEESGLSGPAVREILERRTTELTPADVARLGRGLLDAMDFEPGFDLEPGRWATLETALKIVERDLYASGIEGALGITIPDWDDSGCARVEFRGACGSPPIRPSSGRDVDLAISDVADAAQDIVMELVWGVWPTCPEHRLGLHAALVEGVAVWQCAGAGTHTAAAIGDLGLGTRQARRDRSKQERA</sequence>
<evidence type="ECO:0000313" key="2">
    <source>
        <dbReference type="Proteomes" id="UP000622547"/>
    </source>
</evidence>
<reference evidence="1 2" key="1">
    <citation type="submission" date="2021-01" db="EMBL/GenBank/DDBJ databases">
        <title>Whole genome shotgun sequence of Planotetraspora phitsanulokensis NBRC 104273.</title>
        <authorList>
            <person name="Komaki H."/>
            <person name="Tamura T."/>
        </authorList>
    </citation>
    <scope>NUCLEOTIDE SEQUENCE [LARGE SCALE GENOMIC DNA]</scope>
    <source>
        <strain evidence="1 2">NBRC 104273</strain>
    </source>
</reference>
<dbReference type="EMBL" id="BOOP01000001">
    <property type="protein sequence ID" value="GII35197.1"/>
    <property type="molecule type" value="Genomic_DNA"/>
</dbReference>
<name>A0A8J3XBL8_9ACTN</name>
<keyword evidence="2" id="KW-1185">Reference proteome</keyword>
<dbReference type="Proteomes" id="UP000622547">
    <property type="component" value="Unassembled WGS sequence"/>
</dbReference>
<evidence type="ECO:0000313" key="1">
    <source>
        <dbReference type="EMBL" id="GII35197.1"/>
    </source>
</evidence>
<dbReference type="RefSeq" id="WP_204070966.1">
    <property type="nucleotide sequence ID" value="NZ_BAABHI010000008.1"/>
</dbReference>
<accession>A0A8J3XBL8</accession>
<comment type="caution">
    <text evidence="1">The sequence shown here is derived from an EMBL/GenBank/DDBJ whole genome shotgun (WGS) entry which is preliminary data.</text>
</comment>
<dbReference type="AlphaFoldDB" id="A0A8J3XBL8"/>
<proteinExistence type="predicted"/>
<organism evidence="1 2">
    <name type="scientific">Planotetraspora phitsanulokensis</name>
    <dbReference type="NCBI Taxonomy" id="575192"/>
    <lineage>
        <taxon>Bacteria</taxon>
        <taxon>Bacillati</taxon>
        <taxon>Actinomycetota</taxon>
        <taxon>Actinomycetes</taxon>
        <taxon>Streptosporangiales</taxon>
        <taxon>Streptosporangiaceae</taxon>
        <taxon>Planotetraspora</taxon>
    </lineage>
</organism>